<evidence type="ECO:0000256" key="5">
    <source>
        <dbReference type="ARBA" id="ARBA00023136"/>
    </source>
</evidence>
<dbReference type="EMBL" id="JAWSTH010000052">
    <property type="protein sequence ID" value="MDW5596294.1"/>
    <property type="molecule type" value="Genomic_DNA"/>
</dbReference>
<name>A0ABU4HU15_9ACTN</name>
<dbReference type="Proteomes" id="UP001284601">
    <property type="component" value="Unassembled WGS sequence"/>
</dbReference>
<feature type="transmembrane region" description="Helical" evidence="7">
    <location>
        <begin position="292"/>
        <end position="312"/>
    </location>
</feature>
<reference evidence="8 9" key="2">
    <citation type="submission" date="2023-10" db="EMBL/GenBank/DDBJ databases">
        <authorList>
            <person name="Han X.F."/>
        </authorList>
    </citation>
    <scope>NUCLEOTIDE SEQUENCE [LARGE SCALE GENOMIC DNA]</scope>
    <source>
        <strain evidence="8 9">KCTC 39840</strain>
    </source>
</reference>
<feature type="transmembrane region" description="Helical" evidence="7">
    <location>
        <begin position="267"/>
        <end position="285"/>
    </location>
</feature>
<keyword evidence="9" id="KW-1185">Reference proteome</keyword>
<feature type="transmembrane region" description="Helical" evidence="7">
    <location>
        <begin position="33"/>
        <end position="53"/>
    </location>
</feature>
<feature type="transmembrane region" description="Helical" evidence="7">
    <location>
        <begin position="65"/>
        <end position="85"/>
    </location>
</feature>
<organism evidence="8 9">
    <name type="scientific">Conexibacter stalactiti</name>
    <dbReference type="NCBI Taxonomy" id="1940611"/>
    <lineage>
        <taxon>Bacteria</taxon>
        <taxon>Bacillati</taxon>
        <taxon>Actinomycetota</taxon>
        <taxon>Thermoleophilia</taxon>
        <taxon>Solirubrobacterales</taxon>
        <taxon>Conexibacteraceae</taxon>
        <taxon>Conexibacter</taxon>
    </lineage>
</organism>
<gene>
    <name evidence="8" type="ORF">R7226_18245</name>
</gene>
<feature type="transmembrane region" description="Helical" evidence="7">
    <location>
        <begin position="92"/>
        <end position="112"/>
    </location>
</feature>
<keyword evidence="3 7" id="KW-0812">Transmembrane</keyword>
<feature type="transmembrane region" description="Helical" evidence="7">
    <location>
        <begin position="147"/>
        <end position="165"/>
    </location>
</feature>
<evidence type="ECO:0000256" key="6">
    <source>
        <dbReference type="SAM" id="MobiDB-lite"/>
    </source>
</evidence>
<dbReference type="PANTHER" id="PTHR32196">
    <property type="entry name" value="ABC TRANSPORTER PERMEASE PROTEIN YPHD-RELATED-RELATED"/>
    <property type="match status" value="1"/>
</dbReference>
<reference evidence="9" key="1">
    <citation type="submission" date="2023-07" db="EMBL/GenBank/DDBJ databases">
        <title>Conexibacter stalactiti sp. nov., isolated from stalactites in a lava cave and emended description of the genus Conexibacter.</title>
        <authorList>
            <person name="Lee S.D."/>
        </authorList>
    </citation>
    <scope>NUCLEOTIDE SEQUENCE [LARGE SCALE GENOMIC DNA]</scope>
    <source>
        <strain evidence="9">KCTC 39840</strain>
    </source>
</reference>
<dbReference type="Pfam" id="PF02653">
    <property type="entry name" value="BPD_transp_2"/>
    <property type="match status" value="1"/>
</dbReference>
<evidence type="ECO:0000256" key="1">
    <source>
        <dbReference type="ARBA" id="ARBA00004651"/>
    </source>
</evidence>
<keyword evidence="5 7" id="KW-0472">Membrane</keyword>
<feature type="transmembrane region" description="Helical" evidence="7">
    <location>
        <begin position="235"/>
        <end position="255"/>
    </location>
</feature>
<protein>
    <submittedName>
        <fullName evidence="8">ABC transporter permease</fullName>
    </submittedName>
</protein>
<proteinExistence type="predicted"/>
<evidence type="ECO:0000256" key="7">
    <source>
        <dbReference type="SAM" id="Phobius"/>
    </source>
</evidence>
<dbReference type="CDD" id="cd06579">
    <property type="entry name" value="TM_PBP1_transp_AraH_like"/>
    <property type="match status" value="1"/>
</dbReference>
<sequence>MATDLTARRQPAPDTGGGRSQQRAQAQQVRAVLARYGVLAAMVITFAVFSLLRPDSFFTALTMKGILRDCAPLLIVALGVTVVLVMNEYDLAVGGLISLCATIVVVLLSTQYEGMNYWVAIILTLGIGTALGAGQGVLIAYLRLPSFILTIAMSTVFTGLGLQLVDSQSVFEGIAPGYAEIANGTFLGFSNVVFIGLAVLLIAHVLLRHTEPGRYMYAIGGNREAARLSGLRVRLLLAVGFAIVGLTAAIAGVLMTSQAAAANPNTGVGLLLPAYAAAFLGSSMFRVGVFTPLGTALGALYLQIIGTGLTILSLSGPLVQIIQGGILAAAVLISRLVRGGSEQ</sequence>
<evidence type="ECO:0000256" key="2">
    <source>
        <dbReference type="ARBA" id="ARBA00022475"/>
    </source>
</evidence>
<evidence type="ECO:0000313" key="9">
    <source>
        <dbReference type="Proteomes" id="UP001284601"/>
    </source>
</evidence>
<feature type="region of interest" description="Disordered" evidence="6">
    <location>
        <begin position="1"/>
        <end position="23"/>
    </location>
</feature>
<evidence type="ECO:0000256" key="4">
    <source>
        <dbReference type="ARBA" id="ARBA00022989"/>
    </source>
</evidence>
<feature type="transmembrane region" description="Helical" evidence="7">
    <location>
        <begin position="185"/>
        <end position="207"/>
    </location>
</feature>
<comment type="caution">
    <text evidence="8">The sequence shown here is derived from an EMBL/GenBank/DDBJ whole genome shotgun (WGS) entry which is preliminary data.</text>
</comment>
<feature type="transmembrane region" description="Helical" evidence="7">
    <location>
        <begin position="118"/>
        <end position="140"/>
    </location>
</feature>
<evidence type="ECO:0000313" key="8">
    <source>
        <dbReference type="EMBL" id="MDW5596294.1"/>
    </source>
</evidence>
<accession>A0ABU4HU15</accession>
<dbReference type="InterPro" id="IPR001851">
    <property type="entry name" value="ABC_transp_permease"/>
</dbReference>
<evidence type="ECO:0000256" key="3">
    <source>
        <dbReference type="ARBA" id="ARBA00022692"/>
    </source>
</evidence>
<dbReference type="RefSeq" id="WP_318598677.1">
    <property type="nucleotide sequence ID" value="NZ_JAWSTH010000052.1"/>
</dbReference>
<comment type="subcellular location">
    <subcellularLocation>
        <location evidence="1">Cell membrane</location>
        <topology evidence="1">Multi-pass membrane protein</topology>
    </subcellularLocation>
</comment>
<keyword evidence="4 7" id="KW-1133">Transmembrane helix</keyword>
<keyword evidence="2" id="KW-1003">Cell membrane</keyword>